<evidence type="ECO:0000256" key="6">
    <source>
        <dbReference type="ARBA" id="ARBA00022970"/>
    </source>
</evidence>
<feature type="transmembrane region" description="Helical" evidence="9">
    <location>
        <begin position="160"/>
        <end position="181"/>
    </location>
</feature>
<organism evidence="11 12">
    <name type="scientific">Mesorhizobium retamae</name>
    <dbReference type="NCBI Taxonomy" id="2912854"/>
    <lineage>
        <taxon>Bacteria</taxon>
        <taxon>Pseudomonadati</taxon>
        <taxon>Pseudomonadota</taxon>
        <taxon>Alphaproteobacteria</taxon>
        <taxon>Hyphomicrobiales</taxon>
        <taxon>Phyllobacteriaceae</taxon>
        <taxon>Mesorhizobium</taxon>
    </lineage>
</organism>
<dbReference type="Gene3D" id="1.10.3720.10">
    <property type="entry name" value="MetI-like"/>
    <property type="match status" value="1"/>
</dbReference>
<keyword evidence="12" id="KW-1185">Reference proteome</keyword>
<dbReference type="InterPro" id="IPR035906">
    <property type="entry name" value="MetI-like_sf"/>
</dbReference>
<feature type="domain" description="ABC transmembrane type-1" evidence="10">
    <location>
        <begin position="78"/>
        <end position="285"/>
    </location>
</feature>
<name>A0ABS9Q9T9_9HYPH</name>
<reference evidence="11 12" key="1">
    <citation type="submission" date="2022-02" db="EMBL/GenBank/DDBJ databases">
        <title>Draft genome sequence of Mezorhizobium retamae strain IRAMC:0171 isolated from Retama raetam nodules.</title>
        <authorList>
            <person name="Bengaied R."/>
            <person name="Sbissi I."/>
            <person name="Huber K."/>
            <person name="Ghodbane F."/>
            <person name="Nouioui I."/>
            <person name="Tarhouni M."/>
            <person name="Gtari M."/>
        </authorList>
    </citation>
    <scope>NUCLEOTIDE SEQUENCE [LARGE SCALE GENOMIC DNA]</scope>
    <source>
        <strain evidence="11 12">IRAMC:0171</strain>
    </source>
</reference>
<evidence type="ECO:0000256" key="8">
    <source>
        <dbReference type="ARBA" id="ARBA00023136"/>
    </source>
</evidence>
<dbReference type="InterPro" id="IPR010065">
    <property type="entry name" value="AA_ABC_transptr_permease_3TM"/>
</dbReference>
<protein>
    <submittedName>
        <fullName evidence="11">Amino acid ABC transporter permease</fullName>
    </submittedName>
</protein>
<keyword evidence="4" id="KW-1003">Cell membrane</keyword>
<dbReference type="CDD" id="cd06261">
    <property type="entry name" value="TM_PBP2"/>
    <property type="match status" value="1"/>
</dbReference>
<accession>A0ABS9Q9T9</accession>
<dbReference type="InterPro" id="IPR000515">
    <property type="entry name" value="MetI-like"/>
</dbReference>
<keyword evidence="3 9" id="KW-0813">Transport</keyword>
<dbReference type="NCBIfam" id="TIGR01726">
    <property type="entry name" value="HEQRo_perm_3TM"/>
    <property type="match status" value="1"/>
</dbReference>
<evidence type="ECO:0000256" key="4">
    <source>
        <dbReference type="ARBA" id="ARBA00022475"/>
    </source>
</evidence>
<feature type="transmembrane region" description="Helical" evidence="9">
    <location>
        <begin position="37"/>
        <end position="55"/>
    </location>
</feature>
<feature type="transmembrane region" description="Helical" evidence="9">
    <location>
        <begin position="78"/>
        <end position="102"/>
    </location>
</feature>
<evidence type="ECO:0000259" key="10">
    <source>
        <dbReference type="PROSITE" id="PS50928"/>
    </source>
</evidence>
<dbReference type="EMBL" id="JAKREW010000002">
    <property type="protein sequence ID" value="MCG7504165.1"/>
    <property type="molecule type" value="Genomic_DNA"/>
</dbReference>
<dbReference type="SUPFAM" id="SSF161098">
    <property type="entry name" value="MetI-like"/>
    <property type="match status" value="1"/>
</dbReference>
<keyword evidence="6" id="KW-0029">Amino-acid transport</keyword>
<evidence type="ECO:0000256" key="7">
    <source>
        <dbReference type="ARBA" id="ARBA00022989"/>
    </source>
</evidence>
<keyword evidence="5 9" id="KW-0812">Transmembrane</keyword>
<keyword evidence="8 9" id="KW-0472">Membrane</keyword>
<evidence type="ECO:0000256" key="3">
    <source>
        <dbReference type="ARBA" id="ARBA00022448"/>
    </source>
</evidence>
<evidence type="ECO:0000313" key="12">
    <source>
        <dbReference type="Proteomes" id="UP001201701"/>
    </source>
</evidence>
<comment type="similarity">
    <text evidence="2">Belongs to the binding-protein-dependent transport system permease family. HisMQ subfamily.</text>
</comment>
<evidence type="ECO:0000256" key="1">
    <source>
        <dbReference type="ARBA" id="ARBA00004429"/>
    </source>
</evidence>
<dbReference type="PANTHER" id="PTHR30614">
    <property type="entry name" value="MEMBRANE COMPONENT OF AMINO ACID ABC TRANSPORTER"/>
    <property type="match status" value="1"/>
</dbReference>
<dbReference type="PANTHER" id="PTHR30614:SF0">
    <property type="entry name" value="L-CYSTINE TRANSPORT SYSTEM PERMEASE PROTEIN TCYL"/>
    <property type="match status" value="1"/>
</dbReference>
<dbReference type="Proteomes" id="UP001201701">
    <property type="component" value="Unassembled WGS sequence"/>
</dbReference>
<evidence type="ECO:0000256" key="2">
    <source>
        <dbReference type="ARBA" id="ARBA00010072"/>
    </source>
</evidence>
<sequence length="304" mass="33945">MDIEKAAPDRLVPTRQADRVGAVKLNEVVPRRHPGRWVATLLLLWLAISFAQNVATNENFHWDIFAQYVFAPQVIRGVGWTILLTVAAMAVAISIALLLVVMRGSDNPILRTCAWFWIWFFRGTPVYTQLLFWGLFAVLFPRISLSLPFGGEIVGLDTKMLVTPAVAAIVGLGFNESAYLAEIFRAGFNAIDRGQLEAAQALGMRQGRIWRRILLPQAMRVIVPPTGNETIGMLKMTSLVLAVPFTLDLMFATNAIANRLYLPVPLLLVAGFWYLSITSLLMVGQYYLERHFGKGVDTIRARTE</sequence>
<dbReference type="PROSITE" id="PS50928">
    <property type="entry name" value="ABC_TM1"/>
    <property type="match status" value="1"/>
</dbReference>
<keyword evidence="7 9" id="KW-1133">Transmembrane helix</keyword>
<gene>
    <name evidence="11" type="ORF">L4923_03950</name>
</gene>
<dbReference type="RefSeq" id="WP_239362475.1">
    <property type="nucleotide sequence ID" value="NZ_JAKREW010000002.1"/>
</dbReference>
<evidence type="ECO:0000256" key="5">
    <source>
        <dbReference type="ARBA" id="ARBA00022692"/>
    </source>
</evidence>
<evidence type="ECO:0000313" key="11">
    <source>
        <dbReference type="EMBL" id="MCG7504165.1"/>
    </source>
</evidence>
<evidence type="ECO:0000256" key="9">
    <source>
        <dbReference type="RuleBase" id="RU363032"/>
    </source>
</evidence>
<feature type="transmembrane region" description="Helical" evidence="9">
    <location>
        <begin position="114"/>
        <end position="140"/>
    </location>
</feature>
<proteinExistence type="inferred from homology"/>
<comment type="caution">
    <text evidence="11">The sequence shown here is derived from an EMBL/GenBank/DDBJ whole genome shotgun (WGS) entry which is preliminary data.</text>
</comment>
<feature type="transmembrane region" description="Helical" evidence="9">
    <location>
        <begin position="263"/>
        <end position="284"/>
    </location>
</feature>
<dbReference type="Pfam" id="PF00528">
    <property type="entry name" value="BPD_transp_1"/>
    <property type="match status" value="1"/>
</dbReference>
<comment type="subcellular location">
    <subcellularLocation>
        <location evidence="1">Cell inner membrane</location>
        <topology evidence="1">Multi-pass membrane protein</topology>
    </subcellularLocation>
    <subcellularLocation>
        <location evidence="9">Cell membrane</location>
        <topology evidence="9">Multi-pass membrane protein</topology>
    </subcellularLocation>
</comment>
<feature type="transmembrane region" description="Helical" evidence="9">
    <location>
        <begin position="239"/>
        <end position="257"/>
    </location>
</feature>
<dbReference type="InterPro" id="IPR043429">
    <property type="entry name" value="ArtM/GltK/GlnP/TcyL/YhdX-like"/>
</dbReference>